<evidence type="ECO:0000313" key="3">
    <source>
        <dbReference type="Proteomes" id="UP000332933"/>
    </source>
</evidence>
<dbReference type="AlphaFoldDB" id="A0A485L7A4"/>
<gene>
    <name evidence="2" type="primary">Aste57867_16900</name>
    <name evidence="1" type="ORF">As57867_016842</name>
    <name evidence="2" type="ORF">ASTE57867_16900</name>
</gene>
<organism evidence="2 3">
    <name type="scientific">Aphanomyces stellatus</name>
    <dbReference type="NCBI Taxonomy" id="120398"/>
    <lineage>
        <taxon>Eukaryota</taxon>
        <taxon>Sar</taxon>
        <taxon>Stramenopiles</taxon>
        <taxon>Oomycota</taxon>
        <taxon>Saprolegniomycetes</taxon>
        <taxon>Saprolegniales</taxon>
        <taxon>Verrucalvaceae</taxon>
        <taxon>Aphanomyces</taxon>
    </lineage>
</organism>
<keyword evidence="3" id="KW-1185">Reference proteome</keyword>
<dbReference type="Proteomes" id="UP000332933">
    <property type="component" value="Unassembled WGS sequence"/>
</dbReference>
<reference evidence="1" key="2">
    <citation type="submission" date="2019-06" db="EMBL/GenBank/DDBJ databases">
        <title>Genomics analysis of Aphanomyces spp. identifies a new class of oomycete effector associated with host adaptation.</title>
        <authorList>
            <person name="Gaulin E."/>
        </authorList>
    </citation>
    <scope>NUCLEOTIDE SEQUENCE</scope>
    <source>
        <strain evidence="1">CBS 578.67</strain>
    </source>
</reference>
<proteinExistence type="predicted"/>
<dbReference type="EMBL" id="CAADRA010006020">
    <property type="protein sequence ID" value="VFT93663.1"/>
    <property type="molecule type" value="Genomic_DNA"/>
</dbReference>
<evidence type="ECO:0000313" key="2">
    <source>
        <dbReference type="EMBL" id="VFT93663.1"/>
    </source>
</evidence>
<reference evidence="2 3" key="1">
    <citation type="submission" date="2019-03" db="EMBL/GenBank/DDBJ databases">
        <authorList>
            <person name="Gaulin E."/>
            <person name="Dumas B."/>
        </authorList>
    </citation>
    <scope>NUCLEOTIDE SEQUENCE [LARGE SCALE GENOMIC DNA]</scope>
    <source>
        <strain evidence="2">CBS 568.67</strain>
    </source>
</reference>
<dbReference type="EMBL" id="VJMH01005999">
    <property type="protein sequence ID" value="KAF0691954.1"/>
    <property type="molecule type" value="Genomic_DNA"/>
</dbReference>
<name>A0A485L7A4_9STRA</name>
<accession>A0A485L7A4</accession>
<sequence>MGNLIAAAAVANDVCRFHNNNLMKAHVGSKTANFAIDQCKSNAKGMIRDHLDAWDLCPIPAAIALLVHERSADANDVLQSNFTAARAVNVKYVTHTACGTSPSGLKLTSQFLYQTLESTVTRRVTTVSWTLKAGCPDSTRVSLDPITQAGSTTAAINHGDLKFKWADDTTNVAQRPQKWFQCLL</sequence>
<evidence type="ECO:0000313" key="1">
    <source>
        <dbReference type="EMBL" id="KAF0691954.1"/>
    </source>
</evidence>
<protein>
    <submittedName>
        <fullName evidence="2">Aste57867_16900 protein</fullName>
    </submittedName>
</protein>